<comment type="caution">
    <text evidence="1">The sequence shown here is derived from an EMBL/GenBank/DDBJ whole genome shotgun (WGS) entry which is preliminary data.</text>
</comment>
<name>A0ABW1UQM5_9LACO</name>
<evidence type="ECO:0008006" key="3">
    <source>
        <dbReference type="Google" id="ProtNLM"/>
    </source>
</evidence>
<dbReference type="InterPro" id="IPR025659">
    <property type="entry name" value="Tubby-like_C"/>
</dbReference>
<dbReference type="EMBL" id="JBHSSM010000018">
    <property type="protein sequence ID" value="MFC6315593.1"/>
    <property type="molecule type" value="Genomic_DNA"/>
</dbReference>
<evidence type="ECO:0000313" key="2">
    <source>
        <dbReference type="Proteomes" id="UP001596310"/>
    </source>
</evidence>
<dbReference type="RefSeq" id="WP_125598341.1">
    <property type="nucleotide sequence ID" value="NZ_JBHSSM010000018.1"/>
</dbReference>
<reference evidence="2" key="1">
    <citation type="journal article" date="2019" name="Int. J. Syst. Evol. Microbiol.">
        <title>The Global Catalogue of Microorganisms (GCM) 10K type strain sequencing project: providing services to taxonomists for standard genome sequencing and annotation.</title>
        <authorList>
            <consortium name="The Broad Institute Genomics Platform"/>
            <consortium name="The Broad Institute Genome Sequencing Center for Infectious Disease"/>
            <person name="Wu L."/>
            <person name="Ma J."/>
        </authorList>
    </citation>
    <scope>NUCLEOTIDE SEQUENCE [LARGE SCALE GENOMIC DNA]</scope>
    <source>
        <strain evidence="2">CCM 8897</strain>
    </source>
</reference>
<protein>
    <recommendedName>
        <fullName evidence="3">Jacalin-type lectin domain-containing protein</fullName>
    </recommendedName>
</protein>
<proteinExistence type="predicted"/>
<dbReference type="SUPFAM" id="SSF54518">
    <property type="entry name" value="Tubby C-terminal domain-like"/>
    <property type="match status" value="1"/>
</dbReference>
<accession>A0ABW1UQM5</accession>
<gene>
    <name evidence="1" type="ORF">ACFQHW_08470</name>
</gene>
<evidence type="ECO:0000313" key="1">
    <source>
        <dbReference type="EMBL" id="MFC6315593.1"/>
    </source>
</evidence>
<keyword evidence="2" id="KW-1185">Reference proteome</keyword>
<sequence>MTIYYLLNQTIGGINSQFVFDQDYHPIMIITGRFGFNQDGLQLLTITGQYVGSVTQIRRKHLTTFHIEKQGHEIGQMNRLSGVWHQFAFVSGLNWTILGSVANNTYQATHGVHQIFSTEPTIAKKNLDGLKLTVAANQDQADVFLVAATLNQWVLWSQRKPHHLMDPFMNIATN</sequence>
<dbReference type="Proteomes" id="UP001596310">
    <property type="component" value="Unassembled WGS sequence"/>
</dbReference>
<organism evidence="1 2">
    <name type="scientific">Lapidilactobacillus achengensis</name>
    <dbReference type="NCBI Taxonomy" id="2486000"/>
    <lineage>
        <taxon>Bacteria</taxon>
        <taxon>Bacillati</taxon>
        <taxon>Bacillota</taxon>
        <taxon>Bacilli</taxon>
        <taxon>Lactobacillales</taxon>
        <taxon>Lactobacillaceae</taxon>
        <taxon>Lapidilactobacillus</taxon>
    </lineage>
</organism>